<sequence>MSDLPLPEPVPGVREVRLQRVLRAPPEVVYRAFTDAAAMAKWLPPRGFVCEVQAMDVRVGGRFRMSFRHLASGAAHGFGGEYLLLEPGRALRYTDVFDDPGLPGVLTVDVRLREVDGLCELHAVQSGIPDVIPLAMCHLGWQDSLDQLAALVEAPAAG</sequence>
<dbReference type="RefSeq" id="WP_341374399.1">
    <property type="nucleotide sequence ID" value="NZ_JBBUTF010000009.1"/>
</dbReference>
<dbReference type="EMBL" id="JBBUTF010000009">
    <property type="protein sequence ID" value="MEK8026614.1"/>
    <property type="molecule type" value="Genomic_DNA"/>
</dbReference>
<evidence type="ECO:0000313" key="4">
    <source>
        <dbReference type="Proteomes" id="UP001368500"/>
    </source>
</evidence>
<dbReference type="SUPFAM" id="SSF55961">
    <property type="entry name" value="Bet v1-like"/>
    <property type="match status" value="1"/>
</dbReference>
<evidence type="ECO:0000256" key="1">
    <source>
        <dbReference type="ARBA" id="ARBA00006817"/>
    </source>
</evidence>
<proteinExistence type="inferred from homology"/>
<dbReference type="InterPro" id="IPR013538">
    <property type="entry name" value="ASHA1/2-like_C"/>
</dbReference>
<dbReference type="InterPro" id="IPR023393">
    <property type="entry name" value="START-like_dom_sf"/>
</dbReference>
<keyword evidence="4" id="KW-1185">Reference proteome</keyword>
<dbReference type="Gene3D" id="3.30.530.20">
    <property type="match status" value="1"/>
</dbReference>
<feature type="domain" description="Activator of Hsp90 ATPase homologue 1/2-like C-terminal" evidence="2">
    <location>
        <begin position="23"/>
        <end position="153"/>
    </location>
</feature>
<comment type="similarity">
    <text evidence="1">Belongs to the AHA1 family.</text>
</comment>
<organism evidence="3 4">
    <name type="scientific">Pseudaquabacterium rugosum</name>
    <dbReference type="NCBI Taxonomy" id="2984194"/>
    <lineage>
        <taxon>Bacteria</taxon>
        <taxon>Pseudomonadati</taxon>
        <taxon>Pseudomonadota</taxon>
        <taxon>Betaproteobacteria</taxon>
        <taxon>Burkholderiales</taxon>
        <taxon>Sphaerotilaceae</taxon>
        <taxon>Pseudaquabacterium</taxon>
    </lineage>
</organism>
<name>A0ABU9BA20_9BURK</name>
<dbReference type="CDD" id="cd08895">
    <property type="entry name" value="SRPBCC_CalC_Aha1-like_2"/>
    <property type="match status" value="1"/>
</dbReference>
<gene>
    <name evidence="3" type="ORF">AACH11_11640</name>
</gene>
<accession>A0ABU9BA20</accession>
<protein>
    <submittedName>
        <fullName evidence="3">SRPBCC family protein</fullName>
    </submittedName>
</protein>
<dbReference type="Pfam" id="PF08327">
    <property type="entry name" value="AHSA1"/>
    <property type="match status" value="1"/>
</dbReference>
<reference evidence="3 4" key="1">
    <citation type="submission" date="2024-04" db="EMBL/GenBank/DDBJ databases">
        <title>Novel species of the genus Ideonella isolated from streams.</title>
        <authorList>
            <person name="Lu H."/>
        </authorList>
    </citation>
    <scope>NUCLEOTIDE SEQUENCE [LARGE SCALE GENOMIC DNA]</scope>
    <source>
        <strain evidence="3 4">BYS139W</strain>
    </source>
</reference>
<evidence type="ECO:0000259" key="2">
    <source>
        <dbReference type="Pfam" id="PF08327"/>
    </source>
</evidence>
<dbReference type="Proteomes" id="UP001368500">
    <property type="component" value="Unassembled WGS sequence"/>
</dbReference>
<comment type="caution">
    <text evidence="3">The sequence shown here is derived from an EMBL/GenBank/DDBJ whole genome shotgun (WGS) entry which is preliminary data.</text>
</comment>
<evidence type="ECO:0000313" key="3">
    <source>
        <dbReference type="EMBL" id="MEK8026614.1"/>
    </source>
</evidence>